<evidence type="ECO:0000256" key="1">
    <source>
        <dbReference type="ARBA" id="ARBA00004123"/>
    </source>
</evidence>
<dbReference type="OMA" id="ISMIGMN"/>
<evidence type="ECO:0000256" key="4">
    <source>
        <dbReference type="ARBA" id="ARBA00023163"/>
    </source>
</evidence>
<dbReference type="InterPro" id="IPR011598">
    <property type="entry name" value="bHLH_dom"/>
</dbReference>
<comment type="caution">
    <text evidence="8">The sequence shown here is derived from an EMBL/GenBank/DDBJ whole genome shotgun (WGS) entry which is preliminary data.</text>
</comment>
<feature type="region of interest" description="Disordered" evidence="6">
    <location>
        <begin position="385"/>
        <end position="430"/>
    </location>
</feature>
<dbReference type="PANTHER" id="PTHR16223:SF215">
    <property type="entry name" value="OS02G0564700 PROTEIN"/>
    <property type="match status" value="1"/>
</dbReference>
<dbReference type="AlphaFoldDB" id="A0A2P6RKY6"/>
<keyword evidence="9" id="KW-1185">Reference proteome</keyword>
<organism evidence="8 9">
    <name type="scientific">Rosa chinensis</name>
    <name type="common">China rose</name>
    <dbReference type="NCBI Taxonomy" id="74649"/>
    <lineage>
        <taxon>Eukaryota</taxon>
        <taxon>Viridiplantae</taxon>
        <taxon>Streptophyta</taxon>
        <taxon>Embryophyta</taxon>
        <taxon>Tracheophyta</taxon>
        <taxon>Spermatophyta</taxon>
        <taxon>Magnoliopsida</taxon>
        <taxon>eudicotyledons</taxon>
        <taxon>Gunneridae</taxon>
        <taxon>Pentapetalae</taxon>
        <taxon>rosids</taxon>
        <taxon>fabids</taxon>
        <taxon>Rosales</taxon>
        <taxon>Rosaceae</taxon>
        <taxon>Rosoideae</taxon>
        <taxon>Rosoideae incertae sedis</taxon>
        <taxon>Rosa</taxon>
    </lineage>
</organism>
<keyword evidence="2" id="KW-0805">Transcription regulation</keyword>
<keyword evidence="3" id="KW-0238">DNA-binding</keyword>
<comment type="subcellular location">
    <subcellularLocation>
        <location evidence="1">Nucleus</location>
    </subcellularLocation>
</comment>
<dbReference type="Gene3D" id="4.10.280.10">
    <property type="entry name" value="Helix-loop-helix DNA-binding domain"/>
    <property type="match status" value="1"/>
</dbReference>
<dbReference type="GO" id="GO:0000978">
    <property type="term" value="F:RNA polymerase II cis-regulatory region sequence-specific DNA binding"/>
    <property type="evidence" value="ECO:0007669"/>
    <property type="project" value="TreeGrafter"/>
</dbReference>
<dbReference type="Proteomes" id="UP000238479">
    <property type="component" value="Chromosome 2"/>
</dbReference>
<evidence type="ECO:0000256" key="6">
    <source>
        <dbReference type="SAM" id="MobiDB-lite"/>
    </source>
</evidence>
<dbReference type="PANTHER" id="PTHR16223">
    <property type="entry name" value="TRANSCRIPTION FACTOR BHLH83-RELATED"/>
    <property type="match status" value="1"/>
</dbReference>
<dbReference type="InterPro" id="IPR036638">
    <property type="entry name" value="HLH_DNA-bd_sf"/>
</dbReference>
<name>A0A2P6RKY6_ROSCH</name>
<feature type="compositionally biased region" description="Low complexity" evidence="6">
    <location>
        <begin position="50"/>
        <end position="62"/>
    </location>
</feature>
<dbReference type="Pfam" id="PF00010">
    <property type="entry name" value="HLH"/>
    <property type="match status" value="1"/>
</dbReference>
<protein>
    <submittedName>
        <fullName evidence="8">Putative transcription factor bHLH family</fullName>
    </submittedName>
</protein>
<evidence type="ECO:0000313" key="9">
    <source>
        <dbReference type="Proteomes" id="UP000238479"/>
    </source>
</evidence>
<evidence type="ECO:0000256" key="2">
    <source>
        <dbReference type="ARBA" id="ARBA00023015"/>
    </source>
</evidence>
<dbReference type="Gramene" id="PRQ47106">
    <property type="protein sequence ID" value="PRQ47106"/>
    <property type="gene ID" value="RchiOBHm_Chr2g0096091"/>
</dbReference>
<accession>A0A2P6RKY6</accession>
<dbReference type="SMART" id="SM00353">
    <property type="entry name" value="HLH"/>
    <property type="match status" value="1"/>
</dbReference>
<reference evidence="8 9" key="1">
    <citation type="journal article" date="2018" name="Nat. Genet.">
        <title>The Rosa genome provides new insights in the design of modern roses.</title>
        <authorList>
            <person name="Bendahmane M."/>
        </authorList>
    </citation>
    <scope>NUCLEOTIDE SEQUENCE [LARGE SCALE GENOMIC DNA]</scope>
    <source>
        <strain evidence="9">cv. Old Blush</strain>
    </source>
</reference>
<evidence type="ECO:0000313" key="8">
    <source>
        <dbReference type="EMBL" id="PRQ47106.1"/>
    </source>
</evidence>
<dbReference type="SUPFAM" id="SSF47459">
    <property type="entry name" value="HLH, helix-loop-helix DNA-binding domain"/>
    <property type="match status" value="1"/>
</dbReference>
<feature type="compositionally biased region" description="Polar residues" evidence="6">
    <location>
        <begin position="221"/>
        <end position="230"/>
    </location>
</feature>
<keyword evidence="5" id="KW-0539">Nucleus</keyword>
<sequence>MMDEILDHFFSSSSWTDVDVKERSSLDCYENPPTNEMFLSSLGVIEDDSNNSATNLSNSNHSMESMAAQSANSSVAHDFESDAQDNGNNCTANFSINDQMGLQYDLDGNMARSTSVSSLEPQNVGGNCCEQSVFQRLNGDIKTLSPISQLWPLQAYEGVSSPLCPPGMGQQKLCSFGSNDIYELSDLVTTEVSQEMGNYPLPSFASGPQIPMAMAGLQSFPQTTSTNPSAECTGPRKPRMRARRGQATDPHSIAERLRREKIADRMKNLQELVPKSNKTDKASMLDEIIEYVKFLQQQLKVLSARRLGATGAVILDNQAEGTNGISQSPSLGQVAHDISFNEIAFEQVLKLMETDVTKAMHYLQSKGLCMMPVALANAILAEKESSPAPDSAENLKNSGFTDDGFVHNPSSSSSSNSNTLPGTDKTAVNP</sequence>
<gene>
    <name evidence="8" type="ORF">RchiOBHm_Chr2g0096091</name>
</gene>
<evidence type="ECO:0000256" key="3">
    <source>
        <dbReference type="ARBA" id="ARBA00023125"/>
    </source>
</evidence>
<feature type="region of interest" description="Disordered" evidence="6">
    <location>
        <begin position="221"/>
        <end position="250"/>
    </location>
</feature>
<dbReference type="GO" id="GO:0005634">
    <property type="term" value="C:nucleus"/>
    <property type="evidence" value="ECO:0007669"/>
    <property type="project" value="UniProtKB-SubCell"/>
</dbReference>
<evidence type="ECO:0000259" key="7">
    <source>
        <dbReference type="PROSITE" id="PS50888"/>
    </source>
</evidence>
<dbReference type="PROSITE" id="PS50888">
    <property type="entry name" value="BHLH"/>
    <property type="match status" value="1"/>
</dbReference>
<dbReference type="GO" id="GO:0000981">
    <property type="term" value="F:DNA-binding transcription factor activity, RNA polymerase II-specific"/>
    <property type="evidence" value="ECO:0007669"/>
    <property type="project" value="TreeGrafter"/>
</dbReference>
<dbReference type="STRING" id="74649.A0A2P6RKY6"/>
<feature type="domain" description="BHLH" evidence="7">
    <location>
        <begin position="246"/>
        <end position="295"/>
    </location>
</feature>
<evidence type="ECO:0000256" key="5">
    <source>
        <dbReference type="ARBA" id="ARBA00023242"/>
    </source>
</evidence>
<feature type="region of interest" description="Disordered" evidence="6">
    <location>
        <begin position="50"/>
        <end position="69"/>
    </location>
</feature>
<keyword evidence="4" id="KW-0804">Transcription</keyword>
<dbReference type="GO" id="GO:0046983">
    <property type="term" value="F:protein dimerization activity"/>
    <property type="evidence" value="ECO:0007669"/>
    <property type="project" value="InterPro"/>
</dbReference>
<proteinExistence type="predicted"/>
<dbReference type="InterPro" id="IPR045843">
    <property type="entry name" value="IND-like"/>
</dbReference>
<dbReference type="EMBL" id="PDCK01000040">
    <property type="protein sequence ID" value="PRQ47106.1"/>
    <property type="molecule type" value="Genomic_DNA"/>
</dbReference>